<dbReference type="Proteomes" id="UP000606730">
    <property type="component" value="Unassembled WGS sequence"/>
</dbReference>
<gene>
    <name evidence="1" type="ORF">GCM10011517_09230</name>
</gene>
<dbReference type="OrthoDB" id="3034735at2"/>
<evidence type="ECO:0008006" key="3">
    <source>
        <dbReference type="Google" id="ProtNLM"/>
    </source>
</evidence>
<dbReference type="EMBL" id="BMKN01000001">
    <property type="protein sequence ID" value="GGE43709.1"/>
    <property type="molecule type" value="Genomic_DNA"/>
</dbReference>
<proteinExistence type="predicted"/>
<name>A0A917ADH9_9RHOB</name>
<dbReference type="AlphaFoldDB" id="A0A917ADH9"/>
<protein>
    <recommendedName>
        <fullName evidence="3">DUF4286 family protein</fullName>
    </recommendedName>
</protein>
<reference evidence="1" key="1">
    <citation type="journal article" date="2014" name="Int. J. Syst. Evol. Microbiol.">
        <title>Complete genome sequence of Corynebacterium casei LMG S-19264T (=DSM 44701T), isolated from a smear-ripened cheese.</title>
        <authorList>
            <consortium name="US DOE Joint Genome Institute (JGI-PGF)"/>
            <person name="Walter F."/>
            <person name="Albersmeier A."/>
            <person name="Kalinowski J."/>
            <person name="Ruckert C."/>
        </authorList>
    </citation>
    <scope>NUCLEOTIDE SEQUENCE</scope>
    <source>
        <strain evidence="1">CGMCC 1.16012</strain>
    </source>
</reference>
<evidence type="ECO:0000313" key="1">
    <source>
        <dbReference type="EMBL" id="GGE43709.1"/>
    </source>
</evidence>
<keyword evidence="2" id="KW-1185">Reference proteome</keyword>
<sequence>MKDYGFLAIWCEISAEDLDDYRAWLTQEHIADRTFSPGFLGVRVFEELDNPLAHFILYATDGPEVLNGAEYKAILDNPSPWTQRIMPKFGPFDRALGHQILKIGNGFGSHVAIWKVRLTSPALDTAHLNEELSIYLGKDGIVSLRVCQLNHDTTDRHSVEKTMRGGNEGDFDLLLVAETTDASSVLAAKTHLSEALPNLFQHFSEADGKCFRMFYGEAAHEGPSLSL</sequence>
<reference evidence="1" key="2">
    <citation type="submission" date="2020-09" db="EMBL/GenBank/DDBJ databases">
        <authorList>
            <person name="Sun Q."/>
            <person name="Zhou Y."/>
        </authorList>
    </citation>
    <scope>NUCLEOTIDE SEQUENCE</scope>
    <source>
        <strain evidence="1">CGMCC 1.16012</strain>
    </source>
</reference>
<organism evidence="1 2">
    <name type="scientific">Actibacterium pelagium</name>
    <dbReference type="NCBI Taxonomy" id="2029103"/>
    <lineage>
        <taxon>Bacteria</taxon>
        <taxon>Pseudomonadati</taxon>
        <taxon>Pseudomonadota</taxon>
        <taxon>Alphaproteobacteria</taxon>
        <taxon>Rhodobacterales</taxon>
        <taxon>Roseobacteraceae</taxon>
        <taxon>Actibacterium</taxon>
    </lineage>
</organism>
<evidence type="ECO:0000313" key="2">
    <source>
        <dbReference type="Proteomes" id="UP000606730"/>
    </source>
</evidence>
<accession>A0A917ADH9</accession>
<dbReference type="RefSeq" id="WP_095596211.1">
    <property type="nucleotide sequence ID" value="NZ_BMKN01000001.1"/>
</dbReference>
<comment type="caution">
    <text evidence="1">The sequence shown here is derived from an EMBL/GenBank/DDBJ whole genome shotgun (WGS) entry which is preliminary data.</text>
</comment>